<gene>
    <name evidence="7" type="primary">insF</name>
    <name evidence="3" type="ORF">KL86SPO_20436</name>
    <name evidence="4" type="ORF">KL86SPO_30543</name>
    <name evidence="5" type="ORF">KL86SPO_31182</name>
    <name evidence="6" type="ORF">KL86SPO_50809</name>
    <name evidence="7" type="ORF">KL86SPO_60102</name>
    <name evidence="8" type="ORF">KL86SPO_60104</name>
    <name evidence="9" type="ORF">KL86SPO_70581</name>
</gene>
<dbReference type="PROSITE" id="PS50994">
    <property type="entry name" value="INTEGRASE"/>
    <property type="match status" value="1"/>
</dbReference>
<dbReference type="InterPro" id="IPR025948">
    <property type="entry name" value="HTH-like_dom"/>
</dbReference>
<evidence type="ECO:0000313" key="5">
    <source>
        <dbReference type="EMBL" id="SCM81003.1"/>
    </source>
</evidence>
<name>A0A212M0G2_9FIRM</name>
<dbReference type="InterPro" id="IPR012337">
    <property type="entry name" value="RNaseH-like_sf"/>
</dbReference>
<proteinExistence type="predicted"/>
<evidence type="ECO:0000313" key="4">
    <source>
        <dbReference type="EMBL" id="SCM80365.1"/>
    </source>
</evidence>
<dbReference type="EMBL" id="FMJE01000006">
    <property type="protein sequence ID" value="SCM83139.1"/>
    <property type="molecule type" value="Genomic_DNA"/>
</dbReference>
<dbReference type="EMBL" id="FMJE01000007">
    <property type="protein sequence ID" value="SCM83723.1"/>
    <property type="molecule type" value="Genomic_DNA"/>
</dbReference>
<dbReference type="InterPro" id="IPR036397">
    <property type="entry name" value="RNaseH_sf"/>
</dbReference>
<dbReference type="GO" id="GO:0015074">
    <property type="term" value="P:DNA integration"/>
    <property type="evidence" value="ECO:0007669"/>
    <property type="project" value="InterPro"/>
</dbReference>
<dbReference type="Gene3D" id="3.30.420.10">
    <property type="entry name" value="Ribonuclease H-like superfamily/Ribonuclease H"/>
    <property type="match status" value="1"/>
</dbReference>
<dbReference type="PANTHER" id="PTHR46889">
    <property type="entry name" value="TRANSPOSASE INSF FOR INSERTION SEQUENCE IS3B-RELATED"/>
    <property type="match status" value="1"/>
</dbReference>
<dbReference type="EMBL" id="FMJE01000006">
    <property type="protein sequence ID" value="SCM83141.1"/>
    <property type="molecule type" value="Genomic_DNA"/>
</dbReference>
<dbReference type="EMBL" id="FMJE01000002">
    <property type="protein sequence ID" value="SCM79174.1"/>
    <property type="molecule type" value="Genomic_DNA"/>
</dbReference>
<dbReference type="EMBL" id="FMJE01000005">
    <property type="protein sequence ID" value="SCM83037.1"/>
    <property type="molecule type" value="Genomic_DNA"/>
</dbReference>
<organism evidence="7">
    <name type="scientific">uncultured Sporomusa sp</name>
    <dbReference type="NCBI Taxonomy" id="307249"/>
    <lineage>
        <taxon>Bacteria</taxon>
        <taxon>Bacillati</taxon>
        <taxon>Bacillota</taxon>
        <taxon>Negativicutes</taxon>
        <taxon>Selenomonadales</taxon>
        <taxon>Sporomusaceae</taxon>
        <taxon>Sporomusa</taxon>
        <taxon>environmental samples</taxon>
    </lineage>
</organism>
<dbReference type="EMBL" id="FMJE01000003">
    <property type="protein sequence ID" value="SCM80365.1"/>
    <property type="molecule type" value="Genomic_DNA"/>
</dbReference>
<dbReference type="PANTHER" id="PTHR46889:SF4">
    <property type="entry name" value="TRANSPOSASE INSO FOR INSERTION SEQUENCE ELEMENT IS911B-RELATED"/>
    <property type="match status" value="1"/>
</dbReference>
<comment type="function">
    <text evidence="1">Involved in the transposition of the insertion sequence.</text>
</comment>
<dbReference type="GO" id="GO:0003676">
    <property type="term" value="F:nucleic acid binding"/>
    <property type="evidence" value="ECO:0007669"/>
    <property type="project" value="InterPro"/>
</dbReference>
<evidence type="ECO:0000313" key="6">
    <source>
        <dbReference type="EMBL" id="SCM83037.1"/>
    </source>
</evidence>
<feature type="domain" description="Integrase catalytic" evidence="2">
    <location>
        <begin position="120"/>
        <end position="282"/>
    </location>
</feature>
<evidence type="ECO:0000313" key="3">
    <source>
        <dbReference type="EMBL" id="SCM79174.1"/>
    </source>
</evidence>
<evidence type="ECO:0000259" key="2">
    <source>
        <dbReference type="PROSITE" id="PS50994"/>
    </source>
</evidence>
<dbReference type="Pfam" id="PF00665">
    <property type="entry name" value="rve"/>
    <property type="match status" value="1"/>
</dbReference>
<dbReference type="InterPro" id="IPR048020">
    <property type="entry name" value="Transpos_IS3"/>
</dbReference>
<dbReference type="NCBIfam" id="NF033516">
    <property type="entry name" value="transpos_IS3"/>
    <property type="match status" value="1"/>
</dbReference>
<dbReference type="EMBL" id="FMJE01000003">
    <property type="protein sequence ID" value="SCM81003.1"/>
    <property type="molecule type" value="Genomic_DNA"/>
</dbReference>
<dbReference type="Pfam" id="PF13333">
    <property type="entry name" value="rve_2"/>
    <property type="match status" value="1"/>
</dbReference>
<evidence type="ECO:0000256" key="1">
    <source>
        <dbReference type="ARBA" id="ARBA00002286"/>
    </source>
</evidence>
<reference evidence="7" key="1">
    <citation type="submission" date="2016-08" db="EMBL/GenBank/DDBJ databases">
        <authorList>
            <person name="Seilhamer J.J."/>
        </authorList>
    </citation>
    <scope>NUCLEOTIDE SEQUENCE</scope>
    <source>
        <strain evidence="7">86</strain>
    </source>
</reference>
<evidence type="ECO:0000313" key="7">
    <source>
        <dbReference type="EMBL" id="SCM83139.1"/>
    </source>
</evidence>
<evidence type="ECO:0000313" key="9">
    <source>
        <dbReference type="EMBL" id="SCM83723.1"/>
    </source>
</evidence>
<dbReference type="SUPFAM" id="SSF53098">
    <property type="entry name" value="Ribonuclease H-like"/>
    <property type="match status" value="1"/>
</dbReference>
<sequence>MKMHRSKFRVAKMAEILNVSRSGFYAYLARPVSGRQRENEILLDKIKEIHQKSKGTYGYPRIADDLKDQVAGVSAPSKNRVYRLMRNAGIKAKTVKKYKATTNSNHDLPVAENLLNREFTVDKPNQKWVSDITYVWTDEGWLYLAGVMDLCGRAIVGFSMAEHMRKSLVIAALQQAIGRTSAGKGLLVHSDRGVQYASHAYQNVLKKNGFKCSMSRRGNCWDNAPMESFWGKLKQEWLYEQRFKTRAEAKAAIFEYIEVFYNRRRKHSSNNYKVPMDFMMTA</sequence>
<protein>
    <submittedName>
        <fullName evidence="7">IS3 element protein InsF</fullName>
    </submittedName>
</protein>
<dbReference type="AlphaFoldDB" id="A0A212M0G2"/>
<dbReference type="InterPro" id="IPR050900">
    <property type="entry name" value="Transposase_IS3/IS150/IS904"/>
</dbReference>
<dbReference type="Pfam" id="PF13276">
    <property type="entry name" value="HTH_21"/>
    <property type="match status" value="1"/>
</dbReference>
<accession>A0A212M0G2</accession>
<evidence type="ECO:0000313" key="8">
    <source>
        <dbReference type="EMBL" id="SCM83141.1"/>
    </source>
</evidence>
<dbReference type="InterPro" id="IPR001584">
    <property type="entry name" value="Integrase_cat-core"/>
</dbReference>